<dbReference type="RefSeq" id="XP_045960423.1">
    <property type="nucleotide sequence ID" value="XM_046099956.1"/>
</dbReference>
<evidence type="ECO:0000313" key="1">
    <source>
        <dbReference type="EMBL" id="KAH6656158.1"/>
    </source>
</evidence>
<dbReference type="OrthoDB" id="5238996at2759"/>
<organism evidence="1 2">
    <name type="scientific">Truncatella angustata</name>
    <dbReference type="NCBI Taxonomy" id="152316"/>
    <lineage>
        <taxon>Eukaryota</taxon>
        <taxon>Fungi</taxon>
        <taxon>Dikarya</taxon>
        <taxon>Ascomycota</taxon>
        <taxon>Pezizomycotina</taxon>
        <taxon>Sordariomycetes</taxon>
        <taxon>Xylariomycetidae</taxon>
        <taxon>Amphisphaeriales</taxon>
        <taxon>Sporocadaceae</taxon>
        <taxon>Truncatella</taxon>
    </lineage>
</organism>
<protein>
    <submittedName>
        <fullName evidence="1">Uncharacterized protein</fullName>
    </submittedName>
</protein>
<accession>A0A9P8UQ33</accession>
<gene>
    <name evidence="1" type="ORF">BKA67DRAFT_535052</name>
</gene>
<dbReference type="Proteomes" id="UP000758603">
    <property type="component" value="Unassembled WGS sequence"/>
</dbReference>
<evidence type="ECO:0000313" key="2">
    <source>
        <dbReference type="Proteomes" id="UP000758603"/>
    </source>
</evidence>
<name>A0A9P8UQ33_9PEZI</name>
<dbReference type="AlphaFoldDB" id="A0A9P8UQ33"/>
<sequence>MALRDLSGQNLGSIVLKNFLVLLSVEQPQFMQMAVVEAAIADALMSRIFRPHYALDLVETAQLLVHLNRQDSRREALRIVEFLFGTKTETTIKFYEGLVVIFRRGIEIWRVVQRSCLRPGVFGVLDNDTDWNEDTDKLGDYDSLVDLEPEQEVFRPEIVDPLLALFPRTCLGEEIMHRGFALWPDQNAVVTTHISSQGLGKRTH</sequence>
<dbReference type="GeneID" id="70128848"/>
<keyword evidence="2" id="KW-1185">Reference proteome</keyword>
<dbReference type="EMBL" id="JAGPXC010000003">
    <property type="protein sequence ID" value="KAH6656158.1"/>
    <property type="molecule type" value="Genomic_DNA"/>
</dbReference>
<reference evidence="1" key="1">
    <citation type="journal article" date="2021" name="Nat. Commun.">
        <title>Genetic determinants of endophytism in the Arabidopsis root mycobiome.</title>
        <authorList>
            <person name="Mesny F."/>
            <person name="Miyauchi S."/>
            <person name="Thiergart T."/>
            <person name="Pickel B."/>
            <person name="Atanasova L."/>
            <person name="Karlsson M."/>
            <person name="Huettel B."/>
            <person name="Barry K.W."/>
            <person name="Haridas S."/>
            <person name="Chen C."/>
            <person name="Bauer D."/>
            <person name="Andreopoulos W."/>
            <person name="Pangilinan J."/>
            <person name="LaButti K."/>
            <person name="Riley R."/>
            <person name="Lipzen A."/>
            <person name="Clum A."/>
            <person name="Drula E."/>
            <person name="Henrissat B."/>
            <person name="Kohler A."/>
            <person name="Grigoriev I.V."/>
            <person name="Martin F.M."/>
            <person name="Hacquard S."/>
        </authorList>
    </citation>
    <scope>NUCLEOTIDE SEQUENCE</scope>
    <source>
        <strain evidence="1">MPI-SDFR-AT-0073</strain>
    </source>
</reference>
<proteinExistence type="predicted"/>
<comment type="caution">
    <text evidence="1">The sequence shown here is derived from an EMBL/GenBank/DDBJ whole genome shotgun (WGS) entry which is preliminary data.</text>
</comment>